<evidence type="ECO:0000256" key="2">
    <source>
        <dbReference type="ARBA" id="ARBA00004787"/>
    </source>
</evidence>
<dbReference type="SUPFAM" id="SSF53448">
    <property type="entry name" value="Nucleotide-diphospho-sugar transferases"/>
    <property type="match status" value="1"/>
</dbReference>
<dbReference type="PANTHER" id="PTHR32125">
    <property type="entry name" value="2-C-METHYL-D-ERYTHRITOL 4-PHOSPHATE CYTIDYLYLTRANSFERASE, CHLOROPLASTIC"/>
    <property type="match status" value="1"/>
</dbReference>
<name>A0A2T2WUU6_9FIRM</name>
<dbReference type="InterPro" id="IPR050088">
    <property type="entry name" value="IspD/TarI_cytidylyltransf_bact"/>
</dbReference>
<organism evidence="8 9">
    <name type="scientific">Sulfobacillus benefaciens</name>
    <dbReference type="NCBI Taxonomy" id="453960"/>
    <lineage>
        <taxon>Bacteria</taxon>
        <taxon>Bacillati</taxon>
        <taxon>Bacillota</taxon>
        <taxon>Clostridia</taxon>
        <taxon>Eubacteriales</taxon>
        <taxon>Clostridiales Family XVII. Incertae Sedis</taxon>
        <taxon>Sulfobacillus</taxon>
    </lineage>
</organism>
<keyword evidence="5 7" id="KW-0548">Nucleotidyltransferase</keyword>
<evidence type="ECO:0000313" key="9">
    <source>
        <dbReference type="Proteomes" id="UP000242699"/>
    </source>
</evidence>
<dbReference type="EMBL" id="PXYT01000044">
    <property type="protein sequence ID" value="PSR26019.1"/>
    <property type="molecule type" value="Genomic_DNA"/>
</dbReference>
<protein>
    <recommendedName>
        <fullName evidence="7">2-C-methyl-D-erythritol 4-phosphate cytidylyltransferase</fullName>
        <ecNumber evidence="7">2.7.7.60</ecNumber>
    </recommendedName>
    <alternativeName>
        <fullName evidence="7">4-diphosphocytidyl-2C-methyl-D-erythritol synthase</fullName>
    </alternativeName>
    <alternativeName>
        <fullName evidence="7">MEP cytidylyltransferase</fullName>
        <shortName evidence="7">MCT</shortName>
    </alternativeName>
</protein>
<dbReference type="Gene3D" id="3.90.550.10">
    <property type="entry name" value="Spore Coat Polysaccharide Biosynthesis Protein SpsA, Chain A"/>
    <property type="match status" value="1"/>
</dbReference>
<dbReference type="Proteomes" id="UP000242699">
    <property type="component" value="Unassembled WGS sequence"/>
</dbReference>
<evidence type="ECO:0000256" key="4">
    <source>
        <dbReference type="ARBA" id="ARBA00022679"/>
    </source>
</evidence>
<proteinExistence type="inferred from homology"/>
<evidence type="ECO:0000256" key="5">
    <source>
        <dbReference type="ARBA" id="ARBA00022695"/>
    </source>
</evidence>
<reference evidence="8 9" key="1">
    <citation type="journal article" date="2014" name="BMC Genomics">
        <title>Comparison of environmental and isolate Sulfobacillus genomes reveals diverse carbon, sulfur, nitrogen, and hydrogen metabolisms.</title>
        <authorList>
            <person name="Justice N.B."/>
            <person name="Norman A."/>
            <person name="Brown C.T."/>
            <person name="Singh A."/>
            <person name="Thomas B.C."/>
            <person name="Banfield J.F."/>
        </authorList>
    </citation>
    <scope>NUCLEOTIDE SEQUENCE [LARGE SCALE GENOMIC DNA]</scope>
    <source>
        <strain evidence="8">AMDSBA1</strain>
    </source>
</reference>
<feature type="site" description="Transition state stabilizer" evidence="7">
    <location>
        <position position="22"/>
    </location>
</feature>
<evidence type="ECO:0000256" key="6">
    <source>
        <dbReference type="ARBA" id="ARBA00023229"/>
    </source>
</evidence>
<sequence length="231" mass="25926">MKSFGILLAAGQSRRMGRLGPKLWLPVAGRPVIAWSLWYFAVKGQIDLGVVVSRPEDREPIQSWLAAYRLTRWVMVSGSLERYLSVRNGLTAIESEARDEDVVLIHDAARMMVPFSVIDRVRRAAESSGAAMPGLPVMDTVKEVREKEGTTEVLGTVPRNTLRLAQTPQGFRYGLIREAHAAWRQGIPTDDAEVVERAGYRVCVVPGDPDNRKLTTPDDLEWFEWRLGRSL</sequence>
<dbReference type="HAMAP" id="MF_00108">
    <property type="entry name" value="IspD"/>
    <property type="match status" value="1"/>
</dbReference>
<dbReference type="PROSITE" id="PS01295">
    <property type="entry name" value="ISPD"/>
    <property type="match status" value="1"/>
</dbReference>
<feature type="site" description="Positions MEP for the nucleophilic attack" evidence="7">
    <location>
        <position position="213"/>
    </location>
</feature>
<comment type="function">
    <text evidence="7">Catalyzes the formation of 4-diphosphocytidyl-2-C-methyl-D-erythritol from CTP and 2-C-methyl-D-erythritol 4-phosphate (MEP).</text>
</comment>
<dbReference type="InterPro" id="IPR029044">
    <property type="entry name" value="Nucleotide-diphossugar_trans"/>
</dbReference>
<dbReference type="GO" id="GO:0050518">
    <property type="term" value="F:2-C-methyl-D-erythritol 4-phosphate cytidylyltransferase activity"/>
    <property type="evidence" value="ECO:0007669"/>
    <property type="project" value="UniProtKB-UniRule"/>
</dbReference>
<feature type="site" description="Positions MEP for the nucleophilic attack" evidence="7">
    <location>
        <position position="159"/>
    </location>
</feature>
<comment type="caution">
    <text evidence="8">The sequence shown here is derived from an EMBL/GenBank/DDBJ whole genome shotgun (WGS) entry which is preliminary data.</text>
</comment>
<dbReference type="GO" id="GO:0019288">
    <property type="term" value="P:isopentenyl diphosphate biosynthetic process, methylerythritol 4-phosphate pathway"/>
    <property type="evidence" value="ECO:0007669"/>
    <property type="project" value="UniProtKB-UniRule"/>
</dbReference>
<keyword evidence="4 7" id="KW-0808">Transferase</keyword>
<dbReference type="CDD" id="cd02516">
    <property type="entry name" value="CDP-ME_synthetase"/>
    <property type="match status" value="1"/>
</dbReference>
<dbReference type="PANTHER" id="PTHR32125:SF4">
    <property type="entry name" value="2-C-METHYL-D-ERYTHRITOL 4-PHOSPHATE CYTIDYLYLTRANSFERASE, CHLOROPLASTIC"/>
    <property type="match status" value="1"/>
</dbReference>
<dbReference type="NCBIfam" id="TIGR00453">
    <property type="entry name" value="ispD"/>
    <property type="match status" value="1"/>
</dbReference>
<evidence type="ECO:0000313" key="8">
    <source>
        <dbReference type="EMBL" id="PSR26019.1"/>
    </source>
</evidence>
<dbReference type="InterPro" id="IPR018294">
    <property type="entry name" value="ISPD_synthase_CS"/>
</dbReference>
<dbReference type="Pfam" id="PF01128">
    <property type="entry name" value="IspD"/>
    <property type="match status" value="1"/>
</dbReference>
<dbReference type="UniPathway" id="UPA00056">
    <property type="reaction ID" value="UER00093"/>
</dbReference>
<dbReference type="InterPro" id="IPR034683">
    <property type="entry name" value="IspD/TarI"/>
</dbReference>
<keyword evidence="6 7" id="KW-0414">Isoprene biosynthesis</keyword>
<evidence type="ECO:0000256" key="3">
    <source>
        <dbReference type="ARBA" id="ARBA00009789"/>
    </source>
</evidence>
<gene>
    <name evidence="7 8" type="primary">ispD</name>
    <name evidence="8" type="ORF">C7B43_15235</name>
</gene>
<evidence type="ECO:0000256" key="1">
    <source>
        <dbReference type="ARBA" id="ARBA00001282"/>
    </source>
</evidence>
<comment type="pathway">
    <text evidence="2 7">Isoprenoid biosynthesis; isopentenyl diphosphate biosynthesis via DXP pathway; isopentenyl diphosphate from 1-deoxy-D-xylulose 5-phosphate: step 2/6.</text>
</comment>
<accession>A0A2T2WUU6</accession>
<dbReference type="AlphaFoldDB" id="A0A2T2WUU6"/>
<dbReference type="EC" id="2.7.7.60" evidence="7"/>
<feature type="site" description="Transition state stabilizer" evidence="7">
    <location>
        <position position="15"/>
    </location>
</feature>
<evidence type="ECO:0000256" key="7">
    <source>
        <dbReference type="HAMAP-Rule" id="MF_00108"/>
    </source>
</evidence>
<comment type="similarity">
    <text evidence="3 7">Belongs to the IspD/TarI cytidylyltransferase family. IspD subfamily.</text>
</comment>
<dbReference type="InterPro" id="IPR001228">
    <property type="entry name" value="IspD"/>
</dbReference>
<comment type="catalytic activity">
    <reaction evidence="1 7">
        <text>2-C-methyl-D-erythritol 4-phosphate + CTP + H(+) = 4-CDP-2-C-methyl-D-erythritol + diphosphate</text>
        <dbReference type="Rhea" id="RHEA:13429"/>
        <dbReference type="ChEBI" id="CHEBI:15378"/>
        <dbReference type="ChEBI" id="CHEBI:33019"/>
        <dbReference type="ChEBI" id="CHEBI:37563"/>
        <dbReference type="ChEBI" id="CHEBI:57823"/>
        <dbReference type="ChEBI" id="CHEBI:58262"/>
        <dbReference type="EC" id="2.7.7.60"/>
    </reaction>
</comment>